<feature type="signal peptide" evidence="1">
    <location>
        <begin position="1"/>
        <end position="19"/>
    </location>
</feature>
<evidence type="ECO:0000256" key="1">
    <source>
        <dbReference type="SAM" id="SignalP"/>
    </source>
</evidence>
<reference evidence="4 5" key="1">
    <citation type="submission" date="2021-04" db="EMBL/GenBank/DDBJ databases">
        <title>Determining the burden of carbapenem-resistant Enterobacterales from a tertiary public heath setting in Bangladesh: a clinical, epidemiological, and molecular study.</title>
        <authorList>
            <person name="Farzana R."/>
            <person name="Walsh T.R."/>
        </authorList>
    </citation>
    <scope>NUCLEOTIDE SEQUENCE [LARGE SCALE GENOMIC DNA]</scope>
    <source>
        <strain evidence="4">Dmpro_s316</strain>
        <strain evidence="5">dmpro_s316</strain>
    </source>
</reference>
<feature type="chain" id="PRO_5042488459" evidence="1">
    <location>
        <begin position="20"/>
        <end position="527"/>
    </location>
</feature>
<comment type="caution">
    <text evidence="3">The sequence shown here is derived from an EMBL/GenBank/DDBJ whole genome shotgun (WGS) entry which is preliminary data.</text>
</comment>
<dbReference type="PANTHER" id="PTHR40446">
    <property type="entry name" value="N-ACETYLGLUCOSAMINE-1-PHOSPHODIESTER ALPHA-N-ACETYLGLUCOSAMINIDASE"/>
    <property type="match status" value="1"/>
</dbReference>
<protein>
    <submittedName>
        <fullName evidence="3">Phosphodiester glycosidase family protein</fullName>
    </submittedName>
</protein>
<evidence type="ECO:0000313" key="3">
    <source>
        <dbReference type="EMBL" id="EMP9432754.1"/>
    </source>
</evidence>
<dbReference type="Proteomes" id="UP001495779">
    <property type="component" value="Unassembled WGS sequence"/>
</dbReference>
<accession>A0AAI9HZR9</accession>
<evidence type="ECO:0000259" key="2">
    <source>
        <dbReference type="Pfam" id="PF09992"/>
    </source>
</evidence>
<keyword evidence="1" id="KW-0732">Signal</keyword>
<name>A0AAI9HZR9_PROST</name>
<reference evidence="3" key="2">
    <citation type="submission" date="2024-02" db="EMBL/GenBank/DDBJ databases">
        <authorList>
            <consortium name="Clinical and Environmental Microbiology Branch: Whole genome sequencing antimicrobial resistance pathogens in the healthcare setting"/>
        </authorList>
    </citation>
    <scope>NUCLEOTIDE SEQUENCE</scope>
    <source>
        <strain evidence="3">2020GO-00142</strain>
    </source>
</reference>
<evidence type="ECO:0000313" key="5">
    <source>
        <dbReference type="Proteomes" id="UP001495779"/>
    </source>
</evidence>
<organism evidence="3">
    <name type="scientific">Providencia stuartii</name>
    <dbReference type="NCBI Taxonomy" id="588"/>
    <lineage>
        <taxon>Bacteria</taxon>
        <taxon>Pseudomonadati</taxon>
        <taxon>Pseudomonadota</taxon>
        <taxon>Gammaproteobacteria</taxon>
        <taxon>Enterobacterales</taxon>
        <taxon>Morganellaceae</taxon>
        <taxon>Providencia</taxon>
    </lineage>
</organism>
<dbReference type="AlphaFoldDB" id="A0AAI9HZR9"/>
<dbReference type="EMBL" id="JAGSRH010000011">
    <property type="protein sequence ID" value="MER5077029.1"/>
    <property type="molecule type" value="Genomic_DNA"/>
</dbReference>
<dbReference type="PANTHER" id="PTHR40446:SF2">
    <property type="entry name" value="N-ACETYLGLUCOSAMINE-1-PHOSPHODIESTER ALPHA-N-ACETYLGLUCOSAMINIDASE"/>
    <property type="match status" value="1"/>
</dbReference>
<proteinExistence type="predicted"/>
<keyword evidence="3" id="KW-0378">Hydrolase</keyword>
<keyword evidence="3" id="KW-0326">Glycosidase</keyword>
<evidence type="ECO:0000313" key="4">
    <source>
        <dbReference type="EMBL" id="MER5077029.1"/>
    </source>
</evidence>
<gene>
    <name evidence="3" type="ORF">JRA39_001802</name>
    <name evidence="4" type="ORF">KDV35_09220</name>
</gene>
<dbReference type="InterPro" id="IPR018711">
    <property type="entry name" value="NAGPA"/>
</dbReference>
<dbReference type="RefSeq" id="WP_195848627.1">
    <property type="nucleotide sequence ID" value="NZ_CP095443.1"/>
</dbReference>
<feature type="domain" description="Phosphodiester glycosidase" evidence="2">
    <location>
        <begin position="350"/>
        <end position="523"/>
    </location>
</feature>
<sequence>MRRIILLALLTAAPLLSYASDWIVPDLNIGEPKLNQSVIKKDLSEGATLYEIKRGTVGKDGYILSTGVINSQTKQKYIDELKNLNIPFEVNFAPETAPLGNFIGPIIRIKGFNNQNEAKDKADKLQAKGLEFNVRYSAQEGLHTSGPFDISVLKIDLNKFDGKIVSALAKDTIQGAESVTSMIDRKKAIAGVNGGFFAFDNSVGDYGAPAGIYVSNGELIREATNNRPVIIFDNSGNKTNVFFGTSVVTKSFITQGDLSYQINGLNRVPGKLLNCGGYESKPTEKPVHDFVCHNDNEVIAYNRMYGNHTPNVTATEIIINKRGDIISYSDKVNTKIESDKTYIQVTGNKKLELKKDIPVKLVHKVFIDNKEFTLKPGITMISAGPSLLVNGNIPIEIRATQGWDPYPKIKDLNQSQDDDGLSLANDSENREGFYEGWVLRRHPRTAIGITKDNVLFIAVVYGRNPTNSEGATITEMGRLMKALGAITAMNLDGGGSSVMIVDGKPTGPFSDEEERLVSDAILLIKNN</sequence>
<dbReference type="GO" id="GO:0016798">
    <property type="term" value="F:hydrolase activity, acting on glycosyl bonds"/>
    <property type="evidence" value="ECO:0007669"/>
    <property type="project" value="UniProtKB-KW"/>
</dbReference>
<dbReference type="Pfam" id="PF09992">
    <property type="entry name" value="NAGPA"/>
    <property type="match status" value="1"/>
</dbReference>
<dbReference type="EMBL" id="AAZDVE040000011">
    <property type="protein sequence ID" value="EMP9432754.1"/>
    <property type="molecule type" value="Genomic_DNA"/>
</dbReference>